<keyword evidence="1" id="KW-1185">Reference proteome</keyword>
<dbReference type="RefSeq" id="XP_022766305.1">
    <property type="nucleotide sequence ID" value="XM_022910570.1"/>
</dbReference>
<name>A0A6P6ANC5_DURZI</name>
<sequence>MMFGKFSTYISVPSSANNPQADLLSFRKMAMSGIEGDKYRSYLQGEGEQNTKWRYGSPPNYAVVNKLFEDERTKVWPPGSLEEKVQNLVKTWEMELFHKSSLDDFKSMDVKKFVFGLNGRKPLNMMDIKKLGGGYNPHLQTSLPEEFRCYDPDRETAESSHRAFITTFPRGFALEVLKVYTGPPEIVYKFRHWGYNEGPFKGHAPTGELIELYGIAIFEVDEEMKIVKVEFFYDRGELLGGLVKGATMDSSGLEAASSCPILRNTG</sequence>
<dbReference type="Gene3D" id="3.10.450.50">
    <property type="match status" value="1"/>
</dbReference>
<dbReference type="SUPFAM" id="SSF54427">
    <property type="entry name" value="NTF2-like"/>
    <property type="match status" value="1"/>
</dbReference>
<evidence type="ECO:0000313" key="1">
    <source>
        <dbReference type="Proteomes" id="UP000515121"/>
    </source>
</evidence>
<reference evidence="2" key="1">
    <citation type="submission" date="2025-08" db="UniProtKB">
        <authorList>
            <consortium name="RefSeq"/>
        </authorList>
    </citation>
    <scope>IDENTIFICATION</scope>
    <source>
        <tissue evidence="2">Fruit stalk</tissue>
    </source>
</reference>
<protein>
    <submittedName>
        <fullName evidence="2">Pathogen-related protein-like</fullName>
    </submittedName>
</protein>
<dbReference type="KEGG" id="dzi:111311198"/>
<gene>
    <name evidence="2" type="primary">LOC111311198</name>
</gene>
<dbReference type="OrthoDB" id="65445at2759"/>
<dbReference type="PANTHER" id="PTHR31723">
    <property type="entry name" value="PATHOGENESIS-RELATED FAMILY PROTEIN"/>
    <property type="match status" value="1"/>
</dbReference>
<dbReference type="AlphaFoldDB" id="A0A6P6ANC5"/>
<dbReference type="PANTHER" id="PTHR31723:SF10">
    <property type="entry name" value="PATHOGEN-RELATED PROTEIN"/>
    <property type="match status" value="1"/>
</dbReference>
<dbReference type="GeneID" id="111311198"/>
<dbReference type="Proteomes" id="UP000515121">
    <property type="component" value="Unplaced"/>
</dbReference>
<proteinExistence type="predicted"/>
<accession>A0A6P6ANC5</accession>
<organism evidence="1 2">
    <name type="scientific">Durio zibethinus</name>
    <name type="common">Durian</name>
    <dbReference type="NCBI Taxonomy" id="66656"/>
    <lineage>
        <taxon>Eukaryota</taxon>
        <taxon>Viridiplantae</taxon>
        <taxon>Streptophyta</taxon>
        <taxon>Embryophyta</taxon>
        <taxon>Tracheophyta</taxon>
        <taxon>Spermatophyta</taxon>
        <taxon>Magnoliopsida</taxon>
        <taxon>eudicotyledons</taxon>
        <taxon>Gunneridae</taxon>
        <taxon>Pentapetalae</taxon>
        <taxon>rosids</taxon>
        <taxon>malvids</taxon>
        <taxon>Malvales</taxon>
        <taxon>Malvaceae</taxon>
        <taxon>Helicteroideae</taxon>
        <taxon>Durio</taxon>
    </lineage>
</organism>
<dbReference type="InterPro" id="IPR032710">
    <property type="entry name" value="NTF2-like_dom_sf"/>
</dbReference>
<evidence type="ECO:0000313" key="2">
    <source>
        <dbReference type="RefSeq" id="XP_022766305.1"/>
    </source>
</evidence>
<dbReference type="InterPro" id="IPR053218">
    <property type="entry name" value="Pathogen-related_defense"/>
</dbReference>